<dbReference type="AlphaFoldDB" id="A0A930VXF0"/>
<reference evidence="1" key="1">
    <citation type="submission" date="2020-04" db="EMBL/GenBank/DDBJ databases">
        <title>Deep metagenomics examines the oral microbiome during advanced dental caries in children, revealing novel taxa and co-occurrences with host molecules.</title>
        <authorList>
            <person name="Baker J.L."/>
            <person name="Morton J.T."/>
            <person name="Dinis M."/>
            <person name="Alvarez R."/>
            <person name="Tran N.C."/>
            <person name="Knight R."/>
            <person name="Edlund A."/>
        </authorList>
    </citation>
    <scope>NUCLEOTIDE SEQUENCE</scope>
    <source>
        <strain evidence="1">JCVI_38_bin.5</strain>
    </source>
</reference>
<accession>A0A930VXF0</accession>
<dbReference type="PANTHER" id="PTHR43340:SF1">
    <property type="entry name" value="HYPOXANTHINE PHOSPHORIBOSYLTRANSFERASE"/>
    <property type="match status" value="1"/>
</dbReference>
<sequence>RYVGAHVPNAFVVGYGLDYAERYRNLPYLGILKPSVYE</sequence>
<feature type="non-terminal residue" evidence="1">
    <location>
        <position position="1"/>
    </location>
</feature>
<dbReference type="Proteomes" id="UP000698335">
    <property type="component" value="Unassembled WGS sequence"/>
</dbReference>
<dbReference type="InterPro" id="IPR050408">
    <property type="entry name" value="HGPRT"/>
</dbReference>
<dbReference type="EMBL" id="JABZGW010000161">
    <property type="protein sequence ID" value="MBF4807895.1"/>
    <property type="molecule type" value="Genomic_DNA"/>
</dbReference>
<comment type="caution">
    <text evidence="1">The sequence shown here is derived from an EMBL/GenBank/DDBJ whole genome shotgun (WGS) entry which is preliminary data.</text>
</comment>
<dbReference type="GO" id="GO:0004422">
    <property type="term" value="F:hypoxanthine phosphoribosyltransferase activity"/>
    <property type="evidence" value="ECO:0007669"/>
    <property type="project" value="TreeGrafter"/>
</dbReference>
<dbReference type="InterPro" id="IPR029057">
    <property type="entry name" value="PRTase-like"/>
</dbReference>
<organism evidence="1 2">
    <name type="scientific">Lancefieldella rimae</name>
    <dbReference type="NCBI Taxonomy" id="1383"/>
    <lineage>
        <taxon>Bacteria</taxon>
        <taxon>Bacillati</taxon>
        <taxon>Actinomycetota</taxon>
        <taxon>Coriobacteriia</taxon>
        <taxon>Coriobacteriales</taxon>
        <taxon>Atopobiaceae</taxon>
        <taxon>Lancefieldella</taxon>
    </lineage>
</organism>
<dbReference type="GO" id="GO:0005829">
    <property type="term" value="C:cytosol"/>
    <property type="evidence" value="ECO:0007669"/>
    <property type="project" value="TreeGrafter"/>
</dbReference>
<gene>
    <name evidence="1" type="ORF">HXK26_04285</name>
</gene>
<dbReference type="GO" id="GO:0032264">
    <property type="term" value="P:IMP salvage"/>
    <property type="evidence" value="ECO:0007669"/>
    <property type="project" value="TreeGrafter"/>
</dbReference>
<evidence type="ECO:0000313" key="2">
    <source>
        <dbReference type="Proteomes" id="UP000698335"/>
    </source>
</evidence>
<dbReference type="PANTHER" id="PTHR43340">
    <property type="entry name" value="HYPOXANTHINE-GUANINE PHOSPHORIBOSYLTRANSFERASE"/>
    <property type="match status" value="1"/>
</dbReference>
<evidence type="ECO:0000313" key="1">
    <source>
        <dbReference type="EMBL" id="MBF4807895.1"/>
    </source>
</evidence>
<dbReference type="Gene3D" id="3.40.50.2020">
    <property type="match status" value="1"/>
</dbReference>
<proteinExistence type="predicted"/>
<dbReference type="GO" id="GO:0006178">
    <property type="term" value="P:guanine salvage"/>
    <property type="evidence" value="ECO:0007669"/>
    <property type="project" value="TreeGrafter"/>
</dbReference>
<keyword evidence="1" id="KW-0328">Glycosyltransferase</keyword>
<dbReference type="GO" id="GO:0046100">
    <property type="term" value="P:hypoxanthine metabolic process"/>
    <property type="evidence" value="ECO:0007669"/>
    <property type="project" value="TreeGrafter"/>
</dbReference>
<protein>
    <submittedName>
        <fullName evidence="1">Hypoxanthine phosphoribosyltransferase</fullName>
    </submittedName>
</protein>
<dbReference type="SUPFAM" id="SSF53271">
    <property type="entry name" value="PRTase-like"/>
    <property type="match status" value="1"/>
</dbReference>
<dbReference type="GO" id="GO:0032263">
    <property type="term" value="P:GMP salvage"/>
    <property type="evidence" value="ECO:0007669"/>
    <property type="project" value="TreeGrafter"/>
</dbReference>
<dbReference type="GO" id="GO:0000287">
    <property type="term" value="F:magnesium ion binding"/>
    <property type="evidence" value="ECO:0007669"/>
    <property type="project" value="TreeGrafter"/>
</dbReference>
<name>A0A930VXF0_9ACTN</name>
<keyword evidence="1" id="KW-0808">Transferase</keyword>